<proteinExistence type="predicted"/>
<keyword evidence="3" id="KW-1185">Reference proteome</keyword>
<sequence>MTQRSDSPLQPLHLPALMLPDTQAMPYPAVNDTPLDWADDTNDKQEPMFNDTVEKPPTPAYIRDLSGLRSPRPDPWTSIHHRNGRARRTPRQHSSRTQRNYRRAREYDRIRRPDHFPMLICSCMHRCPVASEQLPTAHVWGTSSRTQRGRCY</sequence>
<organism evidence="2 3">
    <name type="scientific">Ephemerocybe angulata</name>
    <dbReference type="NCBI Taxonomy" id="980116"/>
    <lineage>
        <taxon>Eukaryota</taxon>
        <taxon>Fungi</taxon>
        <taxon>Dikarya</taxon>
        <taxon>Basidiomycota</taxon>
        <taxon>Agaricomycotina</taxon>
        <taxon>Agaricomycetes</taxon>
        <taxon>Agaricomycetidae</taxon>
        <taxon>Agaricales</taxon>
        <taxon>Agaricineae</taxon>
        <taxon>Psathyrellaceae</taxon>
        <taxon>Ephemerocybe</taxon>
    </lineage>
</organism>
<accession>A0A8H6HI73</accession>
<feature type="compositionally biased region" description="Basic residues" evidence="1">
    <location>
        <begin position="79"/>
        <end position="102"/>
    </location>
</feature>
<reference evidence="2 3" key="1">
    <citation type="submission" date="2020-07" db="EMBL/GenBank/DDBJ databases">
        <title>Comparative genomics of pyrophilous fungi reveals a link between fire events and developmental genes.</title>
        <authorList>
            <consortium name="DOE Joint Genome Institute"/>
            <person name="Steindorff A.S."/>
            <person name="Carver A."/>
            <person name="Calhoun S."/>
            <person name="Stillman K."/>
            <person name="Liu H."/>
            <person name="Lipzen A."/>
            <person name="Pangilinan J."/>
            <person name="Labutti K."/>
            <person name="Bruns T.D."/>
            <person name="Grigoriev I.V."/>
        </authorList>
    </citation>
    <scope>NUCLEOTIDE SEQUENCE [LARGE SCALE GENOMIC DNA]</scope>
    <source>
        <strain evidence="2 3">CBS 144469</strain>
    </source>
</reference>
<dbReference type="Proteomes" id="UP000521943">
    <property type="component" value="Unassembled WGS sequence"/>
</dbReference>
<comment type="caution">
    <text evidence="2">The sequence shown here is derived from an EMBL/GenBank/DDBJ whole genome shotgun (WGS) entry which is preliminary data.</text>
</comment>
<dbReference type="AlphaFoldDB" id="A0A8H6HI73"/>
<evidence type="ECO:0000256" key="1">
    <source>
        <dbReference type="SAM" id="MobiDB-lite"/>
    </source>
</evidence>
<name>A0A8H6HI73_9AGAR</name>
<gene>
    <name evidence="2" type="ORF">DFP72DRAFT_921343</name>
</gene>
<evidence type="ECO:0000313" key="2">
    <source>
        <dbReference type="EMBL" id="KAF6746846.1"/>
    </source>
</evidence>
<evidence type="ECO:0000313" key="3">
    <source>
        <dbReference type="Proteomes" id="UP000521943"/>
    </source>
</evidence>
<feature type="region of interest" description="Disordered" evidence="1">
    <location>
        <begin position="25"/>
        <end position="103"/>
    </location>
</feature>
<protein>
    <submittedName>
        <fullName evidence="2">Uncharacterized protein</fullName>
    </submittedName>
</protein>
<dbReference type="EMBL" id="JACGCI010000087">
    <property type="protein sequence ID" value="KAF6746846.1"/>
    <property type="molecule type" value="Genomic_DNA"/>
</dbReference>